<sequence length="73" mass="8454">MINVLGTHISGQTANQYDYIDLLKRLREKIVKTRPELWSDRWLLHQDSVSGPICQAVSDEQKHYCDGAYSLFT</sequence>
<keyword evidence="2" id="KW-1185">Reference proteome</keyword>
<name>A0A8X6VK59_TRICX</name>
<evidence type="ECO:0000313" key="1">
    <source>
        <dbReference type="EMBL" id="GFY10239.1"/>
    </source>
</evidence>
<dbReference type="EMBL" id="BMAU01021296">
    <property type="protein sequence ID" value="GFY10239.1"/>
    <property type="molecule type" value="Genomic_DNA"/>
</dbReference>
<reference evidence="1" key="1">
    <citation type="submission" date="2020-08" db="EMBL/GenBank/DDBJ databases">
        <title>Multicomponent nature underlies the extraordinary mechanical properties of spider dragline silk.</title>
        <authorList>
            <person name="Kono N."/>
            <person name="Nakamura H."/>
            <person name="Mori M."/>
            <person name="Yoshida Y."/>
            <person name="Ohtoshi R."/>
            <person name="Malay A.D."/>
            <person name="Moran D.A.P."/>
            <person name="Tomita M."/>
            <person name="Numata K."/>
            <person name="Arakawa K."/>
        </authorList>
    </citation>
    <scope>NUCLEOTIDE SEQUENCE</scope>
</reference>
<proteinExistence type="predicted"/>
<evidence type="ECO:0000313" key="2">
    <source>
        <dbReference type="Proteomes" id="UP000887159"/>
    </source>
</evidence>
<organism evidence="1 2">
    <name type="scientific">Trichonephila clavipes</name>
    <name type="common">Golden silk orbweaver</name>
    <name type="synonym">Nephila clavipes</name>
    <dbReference type="NCBI Taxonomy" id="2585209"/>
    <lineage>
        <taxon>Eukaryota</taxon>
        <taxon>Metazoa</taxon>
        <taxon>Ecdysozoa</taxon>
        <taxon>Arthropoda</taxon>
        <taxon>Chelicerata</taxon>
        <taxon>Arachnida</taxon>
        <taxon>Araneae</taxon>
        <taxon>Araneomorphae</taxon>
        <taxon>Entelegynae</taxon>
        <taxon>Araneoidea</taxon>
        <taxon>Nephilidae</taxon>
        <taxon>Trichonephila</taxon>
    </lineage>
</organism>
<dbReference type="AlphaFoldDB" id="A0A8X6VK59"/>
<protein>
    <submittedName>
        <fullName evidence="1">Uncharacterized protein</fullName>
    </submittedName>
</protein>
<gene>
    <name evidence="1" type="ORF">TNCV_2629181</name>
</gene>
<dbReference type="Proteomes" id="UP000887159">
    <property type="component" value="Unassembled WGS sequence"/>
</dbReference>
<accession>A0A8X6VK59</accession>
<comment type="caution">
    <text evidence="1">The sequence shown here is derived from an EMBL/GenBank/DDBJ whole genome shotgun (WGS) entry which is preliminary data.</text>
</comment>